<evidence type="ECO:0000259" key="8">
    <source>
        <dbReference type="Pfam" id="PF23559"/>
    </source>
</evidence>
<proteinExistence type="predicted"/>
<evidence type="ECO:0000259" key="9">
    <source>
        <dbReference type="Pfam" id="PF23598"/>
    </source>
</evidence>
<accession>A0AAE1N8Y5</accession>
<comment type="caution">
    <text evidence="10">The sequence shown here is derived from an EMBL/GenBank/DDBJ whole genome shotgun (WGS) entry which is preliminary data.</text>
</comment>
<dbReference type="InterPro" id="IPR003591">
    <property type="entry name" value="Leu-rich_rpt_typical-subtyp"/>
</dbReference>
<dbReference type="GO" id="GO:0006952">
    <property type="term" value="P:defense response"/>
    <property type="evidence" value="ECO:0007669"/>
    <property type="project" value="UniProtKB-KW"/>
</dbReference>
<evidence type="ECO:0000256" key="2">
    <source>
        <dbReference type="ARBA" id="ARBA00022737"/>
    </source>
</evidence>
<evidence type="ECO:0000256" key="4">
    <source>
        <dbReference type="ARBA" id="ARBA00022821"/>
    </source>
</evidence>
<evidence type="ECO:0000256" key="3">
    <source>
        <dbReference type="ARBA" id="ARBA00022741"/>
    </source>
</evidence>
<dbReference type="SUPFAM" id="SSF52540">
    <property type="entry name" value="P-loop containing nucleoside triphosphate hydrolases"/>
    <property type="match status" value="1"/>
</dbReference>
<dbReference type="Pfam" id="PF18052">
    <property type="entry name" value="Rx_N"/>
    <property type="match status" value="1"/>
</dbReference>
<dbReference type="InterPro" id="IPR041118">
    <property type="entry name" value="Rx_N"/>
</dbReference>
<dbReference type="Pfam" id="PF00931">
    <property type="entry name" value="NB-ARC"/>
    <property type="match status" value="1"/>
</dbReference>
<organism evidence="10 11">
    <name type="scientific">Acacia crassicarpa</name>
    <name type="common">northern wattle</name>
    <dbReference type="NCBI Taxonomy" id="499986"/>
    <lineage>
        <taxon>Eukaryota</taxon>
        <taxon>Viridiplantae</taxon>
        <taxon>Streptophyta</taxon>
        <taxon>Embryophyta</taxon>
        <taxon>Tracheophyta</taxon>
        <taxon>Spermatophyta</taxon>
        <taxon>Magnoliopsida</taxon>
        <taxon>eudicotyledons</taxon>
        <taxon>Gunneridae</taxon>
        <taxon>Pentapetalae</taxon>
        <taxon>rosids</taxon>
        <taxon>fabids</taxon>
        <taxon>Fabales</taxon>
        <taxon>Fabaceae</taxon>
        <taxon>Caesalpinioideae</taxon>
        <taxon>mimosoid clade</taxon>
        <taxon>Acacieae</taxon>
        <taxon>Acacia</taxon>
    </lineage>
</organism>
<dbReference type="Gene3D" id="1.20.5.4130">
    <property type="match status" value="1"/>
</dbReference>
<keyword evidence="4" id="KW-0611">Plant defense</keyword>
<keyword evidence="11" id="KW-1185">Reference proteome</keyword>
<protein>
    <recommendedName>
        <fullName evidence="12">Disease resistance protein RGA3</fullName>
    </recommendedName>
</protein>
<dbReference type="SMART" id="SM00369">
    <property type="entry name" value="LRR_TYP"/>
    <property type="match status" value="7"/>
</dbReference>
<dbReference type="InterPro" id="IPR038005">
    <property type="entry name" value="RX-like_CC"/>
</dbReference>
<dbReference type="Gene3D" id="1.10.10.10">
    <property type="entry name" value="Winged helix-like DNA-binding domain superfamily/Winged helix DNA-binding domain"/>
    <property type="match status" value="1"/>
</dbReference>
<dbReference type="Pfam" id="PF23598">
    <property type="entry name" value="LRR_14"/>
    <property type="match status" value="2"/>
</dbReference>
<feature type="domain" description="Disease resistance R13L4/SHOC-2-like LRR" evidence="9">
    <location>
        <begin position="643"/>
        <end position="776"/>
    </location>
</feature>
<dbReference type="Gene3D" id="3.40.50.300">
    <property type="entry name" value="P-loop containing nucleotide triphosphate hydrolases"/>
    <property type="match status" value="1"/>
</dbReference>
<evidence type="ECO:0000313" key="11">
    <source>
        <dbReference type="Proteomes" id="UP001293593"/>
    </source>
</evidence>
<feature type="domain" description="Disease resistance N-terminal" evidence="7">
    <location>
        <begin position="8"/>
        <end position="89"/>
    </location>
</feature>
<dbReference type="PANTHER" id="PTHR36766">
    <property type="entry name" value="PLANT BROAD-SPECTRUM MILDEW RESISTANCE PROTEIN RPW8"/>
    <property type="match status" value="1"/>
</dbReference>
<dbReference type="GO" id="GO:0005524">
    <property type="term" value="F:ATP binding"/>
    <property type="evidence" value="ECO:0007669"/>
    <property type="project" value="UniProtKB-KW"/>
</dbReference>
<sequence length="975" mass="107891">MEAIADHVIGLLGSLAAKELELLCNFQDDLETMERKMKGIRAVLRDAEKKATKTDAISDWLQKLKYVLLDAEDLLDAYLADELAREVMTKGKMAKEVRTFFSKSNRIVCAHKIGRKIRAIMKKLDKIYNEKNPSLLFESSSSTSNESHEWRLTDPFVSEQDVIGRDDERKHLVSTLLNPDMKSDVSVVPIVGIGGSGKTTLAQLVYNDVAIKNHFELMMWVCVSDETQALSNKMLAQKIIGGQQTSAQLDPPVAELSRKVEGKRFLLVLDDVWNINDRGEWLQLQNVFRGGRKGSMIIVTTRSMEVEKTMGTYPPFQLEGLHEDKSWELFCSMAFRDGIEPDDQEFVGIGKDIVRKCGGVALAIITIGSVLFRKGLKVREWSYMRDQELVNIGSDDNRNKKILSILKLSYDYLPSHLKNCFALCSLFPKDYEIERKLLIQMWIAEGFIQSLDTNRVLEDVGDEYFMQLLSRCLFQNVKRDSLGEIKSCKMHDLIHDLALSITKNESYIVTSEKIEENIGDAIRNLSSHFNGAWEFQFGNVKTKRVRTILSQKGQCYFIHSRSPLRFFNPIFRSTTSLPKHLRVLVLTNERLEIPKSIGSLKHLRYLDLSGNLKLKKLPQGITKVHNLLSLRLYGCKNLIQLPKDMKKLIRLRHLELDLCVSLTSLPQSIGSLTSLQELSLNFCTALTSLPGSIGSLKSLQRLSLNNCTALTSLPDSIGSLKSLQGLSLNFCTVLTSLLDSIGSLKSLRGLSLNNCTALTSLLDSIGSLKSLQGLSLNFCSALTSLPDSIGCLKSLHELSLIDCPLLALLPESIGSLTSLQKLTLKSWPSLAALPESIGSLISLKELSLGDCTSLAPLPESIGSLTSLEELSVGRCTSLASLPESIGSLTSLKELSLDGCTSLASVPESIRSLTSLKELSLDSCTSLASFPEFIGSLTSLKELSLGGYTSLASVPESIGSLTSLKELILDDCTSLA</sequence>
<keyword evidence="5" id="KW-0067">ATP-binding</keyword>
<evidence type="ECO:0000259" key="6">
    <source>
        <dbReference type="Pfam" id="PF00931"/>
    </source>
</evidence>
<dbReference type="InterPro" id="IPR042197">
    <property type="entry name" value="Apaf_helical"/>
</dbReference>
<evidence type="ECO:0000259" key="7">
    <source>
        <dbReference type="Pfam" id="PF18052"/>
    </source>
</evidence>
<dbReference type="Pfam" id="PF23559">
    <property type="entry name" value="WHD_DRP"/>
    <property type="match status" value="1"/>
</dbReference>
<evidence type="ECO:0000256" key="5">
    <source>
        <dbReference type="ARBA" id="ARBA00022840"/>
    </source>
</evidence>
<dbReference type="InterPro" id="IPR058922">
    <property type="entry name" value="WHD_DRP"/>
</dbReference>
<dbReference type="PANTHER" id="PTHR36766:SF70">
    <property type="entry name" value="DISEASE RESISTANCE PROTEIN RGA4"/>
    <property type="match status" value="1"/>
</dbReference>
<dbReference type="GO" id="GO:0043531">
    <property type="term" value="F:ADP binding"/>
    <property type="evidence" value="ECO:0007669"/>
    <property type="project" value="InterPro"/>
</dbReference>
<dbReference type="Gene3D" id="3.80.10.10">
    <property type="entry name" value="Ribonuclease Inhibitor"/>
    <property type="match status" value="3"/>
</dbReference>
<dbReference type="AlphaFoldDB" id="A0AAE1N8Y5"/>
<dbReference type="InterPro" id="IPR002182">
    <property type="entry name" value="NB-ARC"/>
</dbReference>
<keyword evidence="1" id="KW-0433">Leucine-rich repeat</keyword>
<dbReference type="CDD" id="cd14798">
    <property type="entry name" value="RX-CC_like"/>
    <property type="match status" value="1"/>
</dbReference>
<feature type="domain" description="Disease resistance protein winged helix" evidence="8">
    <location>
        <begin position="426"/>
        <end position="498"/>
    </location>
</feature>
<feature type="domain" description="Disease resistance R13L4/SHOC-2-like LRR" evidence="9">
    <location>
        <begin position="875"/>
        <end position="968"/>
    </location>
</feature>
<dbReference type="InterPro" id="IPR036388">
    <property type="entry name" value="WH-like_DNA-bd_sf"/>
</dbReference>
<dbReference type="EMBL" id="JAWXYG010000001">
    <property type="protein sequence ID" value="KAK4285489.1"/>
    <property type="molecule type" value="Genomic_DNA"/>
</dbReference>
<reference evidence="10" key="1">
    <citation type="submission" date="2023-10" db="EMBL/GenBank/DDBJ databases">
        <title>Chromosome-level genome of the transformable northern wattle, Acacia crassicarpa.</title>
        <authorList>
            <person name="Massaro I."/>
            <person name="Sinha N.R."/>
            <person name="Poethig S."/>
            <person name="Leichty A.R."/>
        </authorList>
    </citation>
    <scope>NUCLEOTIDE SEQUENCE</scope>
    <source>
        <strain evidence="10">Acra3RX</strain>
        <tissue evidence="10">Leaf</tissue>
    </source>
</reference>
<dbReference type="SUPFAM" id="SSF52058">
    <property type="entry name" value="L domain-like"/>
    <property type="match status" value="2"/>
</dbReference>
<dbReference type="InterPro" id="IPR032675">
    <property type="entry name" value="LRR_dom_sf"/>
</dbReference>
<dbReference type="GO" id="GO:0051707">
    <property type="term" value="P:response to other organism"/>
    <property type="evidence" value="ECO:0007669"/>
    <property type="project" value="UniProtKB-ARBA"/>
</dbReference>
<dbReference type="InterPro" id="IPR055414">
    <property type="entry name" value="LRR_R13L4/SHOC2-like"/>
</dbReference>
<evidence type="ECO:0008006" key="12">
    <source>
        <dbReference type="Google" id="ProtNLM"/>
    </source>
</evidence>
<keyword evidence="3" id="KW-0547">Nucleotide-binding</keyword>
<dbReference type="FunFam" id="1.10.10.10:FF:000322">
    <property type="entry name" value="Probable disease resistance protein At1g63360"/>
    <property type="match status" value="1"/>
</dbReference>
<keyword evidence="2" id="KW-0677">Repeat</keyword>
<dbReference type="InterPro" id="IPR027417">
    <property type="entry name" value="P-loop_NTPase"/>
</dbReference>
<evidence type="ECO:0000313" key="10">
    <source>
        <dbReference type="EMBL" id="KAK4285489.1"/>
    </source>
</evidence>
<evidence type="ECO:0000256" key="1">
    <source>
        <dbReference type="ARBA" id="ARBA00022614"/>
    </source>
</evidence>
<name>A0AAE1N8Y5_9FABA</name>
<gene>
    <name evidence="10" type="ORF">QN277_002180</name>
</gene>
<dbReference type="PRINTS" id="PR00364">
    <property type="entry name" value="DISEASERSIST"/>
</dbReference>
<dbReference type="Gene3D" id="1.10.8.430">
    <property type="entry name" value="Helical domain of apoptotic protease-activating factors"/>
    <property type="match status" value="1"/>
</dbReference>
<feature type="domain" description="NB-ARC" evidence="6">
    <location>
        <begin position="173"/>
        <end position="336"/>
    </location>
</feature>
<dbReference type="Proteomes" id="UP001293593">
    <property type="component" value="Unassembled WGS sequence"/>
</dbReference>